<keyword evidence="4" id="KW-1185">Reference proteome</keyword>
<dbReference type="EMBL" id="CP073587">
    <property type="protein sequence ID" value="QUN06897.1"/>
    <property type="molecule type" value="Genomic_DNA"/>
</dbReference>
<organism evidence="3 4">
    <name type="scientific">Shewanella yunxiaonensis</name>
    <dbReference type="NCBI Taxonomy" id="2829809"/>
    <lineage>
        <taxon>Bacteria</taxon>
        <taxon>Pseudomonadati</taxon>
        <taxon>Pseudomonadota</taxon>
        <taxon>Gammaproteobacteria</taxon>
        <taxon>Alteromonadales</taxon>
        <taxon>Shewanellaceae</taxon>
        <taxon>Shewanella</taxon>
    </lineage>
</organism>
<dbReference type="CDD" id="cd03360">
    <property type="entry name" value="LbH_AT_putative"/>
    <property type="match status" value="1"/>
</dbReference>
<dbReference type="Gene3D" id="3.40.50.20">
    <property type="match status" value="1"/>
</dbReference>
<sequence length="213" mass="23097">MKNKMIYLLGAGGFSRELYSYLERTDFTYNGYVFGGFLDDNEYALEGYDISHVVKGKLKSEDLNNEDVILLMGVANCRLKNQLYDFYKALKFEFLTYIHPSVILGHNVDLGEGCVLAPNAVVTTNVSIGKLCTLNANSTVGHDATIGDFCTLSGHCDVTGFVTLDNRVFMGSHSLVIPSTIVGADVVIGAGSVIISKVKSGTTMFGNPAKKIK</sequence>
<dbReference type="InterPro" id="IPR011004">
    <property type="entry name" value="Trimer_LpxA-like_sf"/>
</dbReference>
<feature type="domain" description="PglD N-terminal" evidence="2">
    <location>
        <begin position="6"/>
        <end position="84"/>
    </location>
</feature>
<dbReference type="Pfam" id="PF14602">
    <property type="entry name" value="Hexapep_2"/>
    <property type="match status" value="1"/>
</dbReference>
<dbReference type="InterPro" id="IPR041561">
    <property type="entry name" value="PglD_N"/>
</dbReference>
<proteinExistence type="inferred from homology"/>
<dbReference type="PANTHER" id="PTHR43300:SF7">
    <property type="entry name" value="UDP-N-ACETYLBACILLOSAMINE N-ACETYLTRANSFERASE"/>
    <property type="match status" value="1"/>
</dbReference>
<comment type="similarity">
    <text evidence="1">Belongs to the transferase hexapeptide repeat family.</text>
</comment>
<dbReference type="Proteomes" id="UP000679575">
    <property type="component" value="Chromosome"/>
</dbReference>
<gene>
    <name evidence="3" type="ORF">KDN34_05470</name>
</gene>
<dbReference type="InterPro" id="IPR020019">
    <property type="entry name" value="AcTrfase_PglD-like"/>
</dbReference>
<dbReference type="InterPro" id="IPR050179">
    <property type="entry name" value="Trans_hexapeptide_repeat"/>
</dbReference>
<dbReference type="InterPro" id="IPR001451">
    <property type="entry name" value="Hexapep"/>
</dbReference>
<evidence type="ECO:0000313" key="3">
    <source>
        <dbReference type="EMBL" id="QUN06897.1"/>
    </source>
</evidence>
<dbReference type="PANTHER" id="PTHR43300">
    <property type="entry name" value="ACETYLTRANSFERASE"/>
    <property type="match status" value="1"/>
</dbReference>
<accession>A0ABX7YW09</accession>
<dbReference type="SUPFAM" id="SSF51161">
    <property type="entry name" value="Trimeric LpxA-like enzymes"/>
    <property type="match status" value="1"/>
</dbReference>
<dbReference type="NCBIfam" id="TIGR03570">
    <property type="entry name" value="NeuD_NnaD"/>
    <property type="match status" value="1"/>
</dbReference>
<dbReference type="Gene3D" id="2.160.10.10">
    <property type="entry name" value="Hexapeptide repeat proteins"/>
    <property type="match status" value="1"/>
</dbReference>
<reference evidence="3 4" key="1">
    <citation type="submission" date="2021-04" db="EMBL/GenBank/DDBJ databases">
        <title>Novel species identification of genus Shewanella.</title>
        <authorList>
            <person name="Liu G."/>
        </authorList>
    </citation>
    <scope>NUCLEOTIDE SEQUENCE [LARGE SCALE GENOMIC DNA]</scope>
    <source>
        <strain evidence="3 4">FJAT-54481</strain>
    </source>
</reference>
<dbReference type="Pfam" id="PF17836">
    <property type="entry name" value="PglD_N"/>
    <property type="match status" value="1"/>
</dbReference>
<evidence type="ECO:0000256" key="1">
    <source>
        <dbReference type="ARBA" id="ARBA00007274"/>
    </source>
</evidence>
<evidence type="ECO:0000313" key="4">
    <source>
        <dbReference type="Proteomes" id="UP000679575"/>
    </source>
</evidence>
<evidence type="ECO:0000259" key="2">
    <source>
        <dbReference type="Pfam" id="PF17836"/>
    </source>
</evidence>
<name>A0ABX7YW09_9GAMM</name>
<protein>
    <submittedName>
        <fullName evidence="3">Acetyltransferase</fullName>
    </submittedName>
</protein>